<keyword evidence="3" id="KW-0862">Zinc</keyword>
<dbReference type="Pfam" id="PF02207">
    <property type="entry name" value="zf-UBR"/>
    <property type="match status" value="1"/>
</dbReference>
<evidence type="ECO:0000256" key="5">
    <source>
        <dbReference type="SAM" id="MobiDB-lite"/>
    </source>
</evidence>
<dbReference type="RefSeq" id="XP_038783716.1">
    <property type="nucleotide sequence ID" value="XM_038933751.1"/>
</dbReference>
<feature type="region of interest" description="Disordered" evidence="5">
    <location>
        <begin position="536"/>
        <end position="604"/>
    </location>
</feature>
<reference evidence="7" key="1">
    <citation type="submission" date="2020-01" db="EMBL/GenBank/DDBJ databases">
        <authorList>
            <person name="Feng Z.H.Z."/>
        </authorList>
    </citation>
    <scope>NUCLEOTIDE SEQUENCE</scope>
    <source>
        <strain evidence="7">CBS107.38</strain>
    </source>
</reference>
<feature type="region of interest" description="Disordered" evidence="5">
    <location>
        <begin position="330"/>
        <end position="404"/>
    </location>
</feature>
<keyword evidence="1" id="KW-0479">Metal-binding</keyword>
<feature type="compositionally biased region" description="Low complexity" evidence="5">
    <location>
        <begin position="15"/>
        <end position="26"/>
    </location>
</feature>
<accession>A0A8H7ECV5</accession>
<evidence type="ECO:0000313" key="7">
    <source>
        <dbReference type="EMBL" id="KAF7673381.1"/>
    </source>
</evidence>
<evidence type="ECO:0000259" key="6">
    <source>
        <dbReference type="PROSITE" id="PS51157"/>
    </source>
</evidence>
<comment type="caution">
    <text evidence="7">The sequence shown here is derived from an EMBL/GenBank/DDBJ whole genome shotgun (WGS) entry which is preliminary data.</text>
</comment>
<reference evidence="7" key="2">
    <citation type="submission" date="2020-08" db="EMBL/GenBank/DDBJ databases">
        <title>Draft Genome Sequence of Cumin Blight Pathogen Alternaria burnsii.</title>
        <authorList>
            <person name="Feng Z."/>
        </authorList>
    </citation>
    <scope>NUCLEOTIDE SEQUENCE</scope>
    <source>
        <strain evidence="7">CBS107.38</strain>
    </source>
</reference>
<dbReference type="PROSITE" id="PS51157">
    <property type="entry name" value="ZF_UBR"/>
    <property type="match status" value="1"/>
</dbReference>
<dbReference type="Proteomes" id="UP000596902">
    <property type="component" value="Unassembled WGS sequence"/>
</dbReference>
<feature type="zinc finger region" description="UBR-type" evidence="4">
    <location>
        <begin position="51"/>
        <end position="129"/>
    </location>
</feature>
<feature type="region of interest" description="Disordered" evidence="5">
    <location>
        <begin position="211"/>
        <end position="287"/>
    </location>
</feature>
<dbReference type="PANTHER" id="PTHR13513">
    <property type="entry name" value="E3 UBIQUITIN-PROTEIN LIGASE UBR7"/>
    <property type="match status" value="1"/>
</dbReference>
<dbReference type="GO" id="GO:0005737">
    <property type="term" value="C:cytoplasm"/>
    <property type="evidence" value="ECO:0007669"/>
    <property type="project" value="TreeGrafter"/>
</dbReference>
<evidence type="ECO:0000256" key="2">
    <source>
        <dbReference type="ARBA" id="ARBA00022771"/>
    </source>
</evidence>
<feature type="compositionally biased region" description="Acidic residues" evidence="5">
    <location>
        <begin position="450"/>
        <end position="462"/>
    </location>
</feature>
<feature type="non-terminal residue" evidence="7">
    <location>
        <position position="1"/>
    </location>
</feature>
<dbReference type="SMART" id="SM00396">
    <property type="entry name" value="ZnF_UBR1"/>
    <property type="match status" value="1"/>
</dbReference>
<feature type="compositionally biased region" description="Polar residues" evidence="5">
    <location>
        <begin position="330"/>
        <end position="339"/>
    </location>
</feature>
<feature type="compositionally biased region" description="Low complexity" evidence="5">
    <location>
        <begin position="707"/>
        <end position="722"/>
    </location>
</feature>
<dbReference type="EMBL" id="JAAABM010000013">
    <property type="protein sequence ID" value="KAF7673381.1"/>
    <property type="molecule type" value="Genomic_DNA"/>
</dbReference>
<evidence type="ECO:0000256" key="3">
    <source>
        <dbReference type="ARBA" id="ARBA00022833"/>
    </source>
</evidence>
<feature type="compositionally biased region" description="Polar residues" evidence="5">
    <location>
        <begin position="1"/>
        <end position="14"/>
    </location>
</feature>
<gene>
    <name evidence="7" type="ORF">GT037_008704</name>
</gene>
<dbReference type="InterPro" id="IPR047506">
    <property type="entry name" value="UBR7-like_UBR-box"/>
</dbReference>
<keyword evidence="2" id="KW-0863">Zinc-finger</keyword>
<dbReference type="CDD" id="cd19677">
    <property type="entry name" value="UBR-box_UBR7"/>
    <property type="match status" value="1"/>
</dbReference>
<feature type="domain" description="UBR-type" evidence="6">
    <location>
        <begin position="51"/>
        <end position="129"/>
    </location>
</feature>
<dbReference type="InterPro" id="IPR003126">
    <property type="entry name" value="Znf_UBR"/>
</dbReference>
<dbReference type="GeneID" id="62206929"/>
<organism evidence="7 8">
    <name type="scientific">Alternaria burnsii</name>
    <dbReference type="NCBI Taxonomy" id="1187904"/>
    <lineage>
        <taxon>Eukaryota</taxon>
        <taxon>Fungi</taxon>
        <taxon>Dikarya</taxon>
        <taxon>Ascomycota</taxon>
        <taxon>Pezizomycotina</taxon>
        <taxon>Dothideomycetes</taxon>
        <taxon>Pleosporomycetidae</taxon>
        <taxon>Pleosporales</taxon>
        <taxon>Pleosporineae</taxon>
        <taxon>Pleosporaceae</taxon>
        <taxon>Alternaria</taxon>
        <taxon>Alternaria sect. Alternaria</taxon>
    </lineage>
</organism>
<keyword evidence="8" id="KW-1185">Reference proteome</keyword>
<feature type="compositionally biased region" description="Basic and acidic residues" evidence="5">
    <location>
        <begin position="225"/>
        <end position="244"/>
    </location>
</feature>
<evidence type="ECO:0000256" key="1">
    <source>
        <dbReference type="ARBA" id="ARBA00022723"/>
    </source>
</evidence>
<dbReference type="InterPro" id="IPR040204">
    <property type="entry name" value="UBR7"/>
</dbReference>
<proteinExistence type="predicted"/>
<evidence type="ECO:0000313" key="8">
    <source>
        <dbReference type="Proteomes" id="UP000596902"/>
    </source>
</evidence>
<name>A0A8H7ECV5_9PLEO</name>
<dbReference type="GO" id="GO:0061630">
    <property type="term" value="F:ubiquitin protein ligase activity"/>
    <property type="evidence" value="ECO:0007669"/>
    <property type="project" value="InterPro"/>
</dbReference>
<evidence type="ECO:0000256" key="4">
    <source>
        <dbReference type="PROSITE-ProRule" id="PRU00508"/>
    </source>
</evidence>
<dbReference type="AlphaFoldDB" id="A0A8H7ECV5"/>
<feature type="region of interest" description="Disordered" evidence="5">
    <location>
        <begin position="450"/>
        <end position="470"/>
    </location>
</feature>
<sequence length="846" mass="88474">MAESQSTAMSSKPRTSSISQASESSQTAADFIKEQLSLEAEAREALPYQFDTCTRDLGPLRQSLYACLTCNPAPASSAQQYTPAGVCYSCSISCHGEHTLVELFNKRDFICDCGTTRIPDMTPCTLRINAKTGRKGDVTGEEPAKTNKYNQNFRNKFCGCGEDYDPNQEKGTMFQCLGLGTCEEGGCGEDWWHPECLVGFTRAEYSKMIEKPKIDDTTGPEDAMETDKPTTDGNKNSEHTDEKAPPNSTDIAAAVASDDGVDGNDIAGDAGTQEDDDPPLPPGFPEEDDFDHFICYKCVAANPWIKQYAGSTGFLPPVFHDKTIALSHAQKSTVSTSEHMNGDSKKRKASGEDEEEQTATHLQAPAPAKRQKSEDPSGTLSSIPEETKTLPITPKKPETPKHASLPLLPEAALTTPFSLFLKPDFRDHLCHCDACYPQLKAHPQLLEEEDTYEPPVSEEGEEGGQSVGTGSILDRGEAAFNNMDRVRAIQGAMAYAHLKDKVSAFLKPFAESGQAVGAEDVKAYFEKLRGDAQGIQEAAGEAKASRDDGDDGGAGGDGRKEQSAGGVGTAPDVDAVTSGGGAIEDEREGCEEASGSDTTDEEDGVGCAELSGALEVVGVMEDANAGGVGVGAGISDIEDDSVGAVGVGSATFEEELAIEDDGAIELERTGSGIAEETGVSAGAFDGDDVGAPATSDDNGEEAKEMDSCASDGIADSSSDAVSEGTAAVGEPDDMGSGSAREVELTRGEEDDACTTDSITERALVITELAVVLATGKLEGTAAGWVKPDKPPVVEAGTALVADAGGIASEVDVSSSMAVLLSTAPTELDKIPVSMADEIGTLTLSVG</sequence>
<feature type="region of interest" description="Disordered" evidence="5">
    <location>
        <begin position="678"/>
        <end position="753"/>
    </location>
</feature>
<protein>
    <submittedName>
        <fullName evidence="7">Metaphase-anaphase transition protein</fullName>
    </submittedName>
</protein>
<dbReference type="PANTHER" id="PTHR13513:SF9">
    <property type="entry name" value="E3 UBIQUITIN-PROTEIN LIGASE UBR7-RELATED"/>
    <property type="match status" value="1"/>
</dbReference>
<feature type="region of interest" description="Disordered" evidence="5">
    <location>
        <begin position="1"/>
        <end position="26"/>
    </location>
</feature>
<dbReference type="GO" id="GO:0008270">
    <property type="term" value="F:zinc ion binding"/>
    <property type="evidence" value="ECO:0007669"/>
    <property type="project" value="UniProtKB-KW"/>
</dbReference>